<dbReference type="EMBL" id="VWRN01000045">
    <property type="protein sequence ID" value="KAA6120835.1"/>
    <property type="molecule type" value="Genomic_DNA"/>
</dbReference>
<dbReference type="InterPro" id="IPR009467">
    <property type="entry name" value="Glycolipid-bd_prot_put"/>
</dbReference>
<evidence type="ECO:0000313" key="2">
    <source>
        <dbReference type="Proteomes" id="UP000324324"/>
    </source>
</evidence>
<evidence type="ECO:0000313" key="1">
    <source>
        <dbReference type="EMBL" id="KAA6120835.1"/>
    </source>
</evidence>
<organism evidence="1 2">
    <name type="scientific">Cupriavidus cauae</name>
    <dbReference type="NCBI Taxonomy" id="2608999"/>
    <lineage>
        <taxon>Bacteria</taxon>
        <taxon>Pseudomonadati</taxon>
        <taxon>Pseudomonadota</taxon>
        <taxon>Betaproteobacteria</taxon>
        <taxon>Burkholderiales</taxon>
        <taxon>Burkholderiaceae</taxon>
        <taxon>Cupriavidus</taxon>
    </lineage>
</organism>
<name>A0A5M8AFN5_9BURK</name>
<dbReference type="Proteomes" id="UP000324324">
    <property type="component" value="Unassembled WGS sequence"/>
</dbReference>
<dbReference type="AlphaFoldDB" id="A0A5M8AFN5"/>
<proteinExistence type="predicted"/>
<dbReference type="Pfam" id="PF06475">
    <property type="entry name" value="Glycolipid_bind"/>
    <property type="match status" value="1"/>
</dbReference>
<keyword evidence="2" id="KW-1185">Reference proteome</keyword>
<dbReference type="RefSeq" id="WP_150083830.1">
    <property type="nucleotide sequence ID" value="NZ_VWRN01000045.1"/>
</dbReference>
<accession>A0A5M8AFN5</accession>
<sequence length="230" mass="25488">MNPSTSPAGKMQSADVQLVAWSWQTRTGLDVAAVIHAPDRVRVEGRMQAQWDDGPLELAYRLECGADWRFVRLDARTVYQRDTRTLQLAWDGGQWTDGHGPRDDLADAAYIDIMATPITNTLPVCYASWQPGASQVFTMAYVRLPELTVEPVRQRYTLLATEADGRRRFRYETLGPAAERQASGTGLSGYHGQDSAFTAELVVDAAGLVISYPPYWDRMPAARALAEHGA</sequence>
<reference evidence="1 2" key="1">
    <citation type="submission" date="2019-09" db="EMBL/GenBank/DDBJ databases">
        <title>Isolation of a novel species in the genus Cupriavidus from patients with sepsis using whole genome sequencing.</title>
        <authorList>
            <person name="Kweon O.J."/>
            <person name="Lee M.-K."/>
        </authorList>
    </citation>
    <scope>NUCLEOTIDE SEQUENCE [LARGE SCALE GENOMIC DNA]</scope>
    <source>
        <strain evidence="1 2">MKL-01</strain>
    </source>
</reference>
<protein>
    <submittedName>
        <fullName evidence="1">Putative glycolipid-binding domain-containing protein</fullName>
    </submittedName>
</protein>
<comment type="caution">
    <text evidence="1">The sequence shown here is derived from an EMBL/GenBank/DDBJ whole genome shotgun (WGS) entry which is preliminary data.</text>
</comment>
<gene>
    <name evidence="1" type="ORF">F1599_16870</name>
</gene>
<dbReference type="SUPFAM" id="SSF159275">
    <property type="entry name" value="PA1994-like"/>
    <property type="match status" value="1"/>
</dbReference>